<dbReference type="AlphaFoldDB" id="A0A7R7VQF6"/>
<keyword evidence="2" id="KW-1185">Reference proteome</keyword>
<name>A0A7R7VQF6_ASPCH</name>
<reference evidence="1" key="1">
    <citation type="submission" date="2021-01" db="EMBL/GenBank/DDBJ databases">
        <authorList>
            <consortium name="Aspergillus chevalieri M1 genome sequencing consortium"/>
            <person name="Kazuki M."/>
            <person name="Futagami T."/>
        </authorList>
    </citation>
    <scope>NUCLEOTIDE SEQUENCE</scope>
    <source>
        <strain evidence="1">M1</strain>
    </source>
</reference>
<dbReference type="RefSeq" id="XP_043137366.1">
    <property type="nucleotide sequence ID" value="XM_043279714.1"/>
</dbReference>
<dbReference type="EMBL" id="AP024420">
    <property type="protein sequence ID" value="BCR88844.1"/>
    <property type="molecule type" value="Genomic_DNA"/>
</dbReference>
<sequence length="192" mass="22019">MYWSEPQIQTWLDTMKTLAQCTANALALQPSVHDYWDRARFALRPNSVKDQKTKMKLRFYWLKPQLPLAQGSSLLLVDPPILFDDAETGSRDHHRNIPQALLALFDSQTRQIIRSGDEIIITTPDTTRFLLPDEELLRLQWILHRLAALCAAAGFYADFLFEDDDFSAGAACMVTPPGVYGPDERDRRNKRL</sequence>
<dbReference type="KEGG" id="ache:ACHE_50042S"/>
<dbReference type="GeneID" id="66983202"/>
<evidence type="ECO:0000313" key="2">
    <source>
        <dbReference type="Proteomes" id="UP000637239"/>
    </source>
</evidence>
<organism evidence="1 2">
    <name type="scientific">Aspergillus chevalieri</name>
    <name type="common">Eurotium chevalieri</name>
    <dbReference type="NCBI Taxonomy" id="182096"/>
    <lineage>
        <taxon>Eukaryota</taxon>
        <taxon>Fungi</taxon>
        <taxon>Dikarya</taxon>
        <taxon>Ascomycota</taxon>
        <taxon>Pezizomycotina</taxon>
        <taxon>Eurotiomycetes</taxon>
        <taxon>Eurotiomycetidae</taxon>
        <taxon>Eurotiales</taxon>
        <taxon>Aspergillaceae</taxon>
        <taxon>Aspergillus</taxon>
        <taxon>Aspergillus subgen. Aspergillus</taxon>
    </lineage>
</organism>
<accession>A0A7R7VQF6</accession>
<gene>
    <name evidence="1" type="ORF">ACHE_50042S</name>
</gene>
<evidence type="ECO:0000313" key="1">
    <source>
        <dbReference type="EMBL" id="BCR88844.1"/>
    </source>
</evidence>
<proteinExistence type="predicted"/>
<dbReference type="Proteomes" id="UP000637239">
    <property type="component" value="Chromosome 5"/>
</dbReference>
<reference evidence="1" key="2">
    <citation type="submission" date="2021-02" db="EMBL/GenBank/DDBJ databases">
        <title>Aspergillus chevalieri M1 genome sequence.</title>
        <authorList>
            <person name="Kadooka C."/>
            <person name="Mori K."/>
            <person name="Futagami T."/>
        </authorList>
    </citation>
    <scope>NUCLEOTIDE SEQUENCE</scope>
    <source>
        <strain evidence="1">M1</strain>
    </source>
</reference>
<protein>
    <submittedName>
        <fullName evidence="1">Uncharacterized protein</fullName>
    </submittedName>
</protein>